<evidence type="ECO:0000256" key="1">
    <source>
        <dbReference type="ARBA" id="ARBA00022722"/>
    </source>
</evidence>
<keyword evidence="3" id="KW-0227">DNA damage</keyword>
<dbReference type="GO" id="GO:0004386">
    <property type="term" value="F:helicase activity"/>
    <property type="evidence" value="ECO:0007669"/>
    <property type="project" value="UniProtKB-KW"/>
</dbReference>
<evidence type="ECO:0000256" key="4">
    <source>
        <dbReference type="ARBA" id="ARBA00022801"/>
    </source>
</evidence>
<dbReference type="PANTHER" id="PTHR30591">
    <property type="entry name" value="RECBCD ENZYME SUBUNIT RECC"/>
    <property type="match status" value="1"/>
</dbReference>
<dbReference type="GO" id="GO:0004527">
    <property type="term" value="F:exonuclease activity"/>
    <property type="evidence" value="ECO:0007669"/>
    <property type="project" value="UniProtKB-KW"/>
</dbReference>
<keyword evidence="2" id="KW-0547">Nucleotide-binding</keyword>
<evidence type="ECO:0000256" key="3">
    <source>
        <dbReference type="ARBA" id="ARBA00022763"/>
    </source>
</evidence>
<accession>A0A7C5DBX4</accession>
<gene>
    <name evidence="10" type="ORF">ENL01_02470</name>
</gene>
<proteinExistence type="predicted"/>
<dbReference type="InterPro" id="IPR027417">
    <property type="entry name" value="P-loop_NTPase"/>
</dbReference>
<dbReference type="AlphaFoldDB" id="A0A7C5DBX4"/>
<dbReference type="InterPro" id="IPR013986">
    <property type="entry name" value="DExx_box_DNA_helicase_dom_sf"/>
</dbReference>
<evidence type="ECO:0000256" key="2">
    <source>
        <dbReference type="ARBA" id="ARBA00022741"/>
    </source>
</evidence>
<dbReference type="Proteomes" id="UP000886059">
    <property type="component" value="Unassembled WGS sequence"/>
</dbReference>
<evidence type="ECO:0000256" key="8">
    <source>
        <dbReference type="ARBA" id="ARBA00023125"/>
    </source>
</evidence>
<keyword evidence="9" id="KW-0234">DNA repair</keyword>
<evidence type="ECO:0000256" key="5">
    <source>
        <dbReference type="ARBA" id="ARBA00022806"/>
    </source>
</evidence>
<dbReference type="GO" id="GO:0005524">
    <property type="term" value="F:ATP binding"/>
    <property type="evidence" value="ECO:0007669"/>
    <property type="project" value="UniProtKB-KW"/>
</dbReference>
<evidence type="ECO:0000256" key="7">
    <source>
        <dbReference type="ARBA" id="ARBA00022840"/>
    </source>
</evidence>
<dbReference type="PANTHER" id="PTHR30591:SF1">
    <property type="entry name" value="RECBCD ENZYME SUBUNIT RECC"/>
    <property type="match status" value="1"/>
</dbReference>
<reference evidence="10" key="1">
    <citation type="journal article" date="2020" name="mSystems">
        <title>Genome- and Community-Level Interaction Insights into Carbon Utilization and Element Cycling Functions of Hydrothermarchaeota in Hydrothermal Sediment.</title>
        <authorList>
            <person name="Zhou Z."/>
            <person name="Liu Y."/>
            <person name="Xu W."/>
            <person name="Pan J."/>
            <person name="Luo Z.H."/>
            <person name="Li M."/>
        </authorList>
    </citation>
    <scope>NUCLEOTIDE SEQUENCE [LARGE SCALE GENOMIC DNA]</scope>
    <source>
        <strain evidence="10">HyVt-628</strain>
    </source>
</reference>
<dbReference type="GO" id="GO:0003677">
    <property type="term" value="F:DNA binding"/>
    <property type="evidence" value="ECO:0007669"/>
    <property type="project" value="UniProtKB-KW"/>
</dbReference>
<name>A0A7C5DBX4_9CHLB</name>
<dbReference type="GO" id="GO:0006310">
    <property type="term" value="P:DNA recombination"/>
    <property type="evidence" value="ECO:0007669"/>
    <property type="project" value="TreeGrafter"/>
</dbReference>
<dbReference type="SUPFAM" id="SSF52540">
    <property type="entry name" value="P-loop containing nucleoside triphosphate hydrolases"/>
    <property type="match status" value="1"/>
</dbReference>
<feature type="non-terminal residue" evidence="10">
    <location>
        <position position="179"/>
    </location>
</feature>
<dbReference type="EMBL" id="DRSK01000144">
    <property type="protein sequence ID" value="HHE07765.1"/>
    <property type="molecule type" value="Genomic_DNA"/>
</dbReference>
<keyword evidence="5" id="KW-0347">Helicase</keyword>
<dbReference type="GO" id="GO:0006281">
    <property type="term" value="P:DNA repair"/>
    <property type="evidence" value="ECO:0007669"/>
    <property type="project" value="UniProtKB-KW"/>
</dbReference>
<comment type="caution">
    <text evidence="10">The sequence shown here is derived from an EMBL/GenBank/DDBJ whole genome shotgun (WGS) entry which is preliminary data.</text>
</comment>
<keyword evidence="1" id="KW-0540">Nuclease</keyword>
<dbReference type="GO" id="GO:0140097">
    <property type="term" value="F:catalytic activity, acting on DNA"/>
    <property type="evidence" value="ECO:0007669"/>
    <property type="project" value="UniProtKB-ARBA"/>
</dbReference>
<keyword evidence="6" id="KW-0269">Exonuclease</keyword>
<keyword evidence="7" id="KW-0067">ATP-binding</keyword>
<evidence type="ECO:0000256" key="6">
    <source>
        <dbReference type="ARBA" id="ARBA00022839"/>
    </source>
</evidence>
<organism evidence="10">
    <name type="scientific">Chlorobaculum parvum</name>
    <dbReference type="NCBI Taxonomy" id="274539"/>
    <lineage>
        <taxon>Bacteria</taxon>
        <taxon>Pseudomonadati</taxon>
        <taxon>Chlorobiota</taxon>
        <taxon>Chlorobiia</taxon>
        <taxon>Chlorobiales</taxon>
        <taxon>Chlorobiaceae</taxon>
        <taxon>Chlorobaculum</taxon>
    </lineage>
</organism>
<sequence>MLDIYTGNRLETLVSAFGDIVADSPLASPFEREWIVVQSWGMQRWLSMQLAARFGVWAGAEYPFPNALVQRLFEWLGLSEQADSERFSKESISWSLMRLLPDLLERDSFAPLRAYLDGDRDGLKLFQLCGRIGDTFDQYTLFRPDLLAAWEAGGDDVAQDWQPELWLALVAESTGKHRG</sequence>
<dbReference type="Pfam" id="PF04257">
    <property type="entry name" value="Exonuc_V_gamma"/>
    <property type="match status" value="1"/>
</dbReference>
<keyword evidence="8" id="KW-0238">DNA-binding</keyword>
<keyword evidence="4" id="KW-0378">Hydrolase</keyword>
<dbReference type="Gene3D" id="1.10.10.160">
    <property type="match status" value="1"/>
</dbReference>
<evidence type="ECO:0000256" key="9">
    <source>
        <dbReference type="ARBA" id="ARBA00023204"/>
    </source>
</evidence>
<evidence type="ECO:0000313" key="10">
    <source>
        <dbReference type="EMBL" id="HHE07765.1"/>
    </source>
</evidence>
<protein>
    <submittedName>
        <fullName evidence="10">Exodeoxyribonuclease V subunit gamma</fullName>
    </submittedName>
</protein>